<dbReference type="AlphaFoldDB" id="A0A850H7M8"/>
<gene>
    <name evidence="1" type="ORF">HUO12_03120</name>
</gene>
<evidence type="ECO:0000313" key="2">
    <source>
        <dbReference type="Proteomes" id="UP000546031"/>
    </source>
</evidence>
<comment type="caution">
    <text evidence="1">The sequence shown here is derived from an EMBL/GenBank/DDBJ whole genome shotgun (WGS) entry which is preliminary data.</text>
</comment>
<evidence type="ECO:0000313" key="1">
    <source>
        <dbReference type="EMBL" id="NVE93883.1"/>
    </source>
</evidence>
<proteinExistence type="predicted"/>
<dbReference type="RefSeq" id="WP_176272216.1">
    <property type="nucleotide sequence ID" value="NZ_JABWTA010000001.1"/>
</dbReference>
<accession>A0A850H7M8</accession>
<dbReference type="Proteomes" id="UP000546031">
    <property type="component" value="Unassembled WGS sequence"/>
</dbReference>
<keyword evidence="2" id="KW-1185">Reference proteome</keyword>
<name>A0A850H7M8_9SPHN</name>
<organism evidence="1 2">
    <name type="scientific">Altererythrobacter lutimaris</name>
    <dbReference type="NCBI Taxonomy" id="2743979"/>
    <lineage>
        <taxon>Bacteria</taxon>
        <taxon>Pseudomonadati</taxon>
        <taxon>Pseudomonadota</taxon>
        <taxon>Alphaproteobacteria</taxon>
        <taxon>Sphingomonadales</taxon>
        <taxon>Erythrobacteraceae</taxon>
        <taxon>Altererythrobacter</taxon>
    </lineage>
</organism>
<reference evidence="1 2" key="1">
    <citation type="submission" date="2020-06" db="EMBL/GenBank/DDBJ databases">
        <title>Altererythrobacter lutimaris sp. nov., a marine bacterium isolated from a tidal flat.</title>
        <authorList>
            <person name="Kim D."/>
            <person name="Yoo Y."/>
            <person name="Kim J.-J."/>
        </authorList>
    </citation>
    <scope>NUCLEOTIDE SEQUENCE [LARGE SCALE GENOMIC DNA]</scope>
    <source>
        <strain evidence="1 2">JGD-16</strain>
    </source>
</reference>
<sequence length="89" mass="10148">MIEVYVPFLLVMMSWNADDPEASMRIQTRVLIDQATCEARGAETAALVEADRSERMERFTDARDMIAKERFVWRCVEAPKHIEKVAGGS</sequence>
<protein>
    <submittedName>
        <fullName evidence="1">Uncharacterized protein</fullName>
    </submittedName>
</protein>
<dbReference type="EMBL" id="JABWTA010000001">
    <property type="protein sequence ID" value="NVE93883.1"/>
    <property type="molecule type" value="Genomic_DNA"/>
</dbReference>